<evidence type="ECO:0000256" key="1">
    <source>
        <dbReference type="ARBA" id="ARBA00006930"/>
    </source>
</evidence>
<keyword evidence="4" id="KW-0175">Coiled coil</keyword>
<feature type="domain" description="Rad50/SbcC-type AAA" evidence="6">
    <location>
        <begin position="5"/>
        <end position="201"/>
    </location>
</feature>
<dbReference type="PANTHER" id="PTHR32114:SF2">
    <property type="entry name" value="ABC TRANSPORTER ABCH.3"/>
    <property type="match status" value="1"/>
</dbReference>
<evidence type="ECO:0000256" key="4">
    <source>
        <dbReference type="SAM" id="Coils"/>
    </source>
</evidence>
<dbReference type="GO" id="GO:0004527">
    <property type="term" value="F:exonuclease activity"/>
    <property type="evidence" value="ECO:0007669"/>
    <property type="project" value="UniProtKB-KW"/>
</dbReference>
<proteinExistence type="inferred from homology"/>
<reference evidence="7 8" key="1">
    <citation type="submission" date="2018-03" db="EMBL/GenBank/DDBJ databases">
        <title>Genomic Encyclopedia of Type Strains, Phase III (KMG-III): the genomes of soil and plant-associated and newly described type strains.</title>
        <authorList>
            <person name="Whitman W."/>
        </authorList>
    </citation>
    <scope>NUCLEOTIDE SEQUENCE [LARGE SCALE GENOMIC DNA]</scope>
    <source>
        <strain evidence="7 8">CGMCC 1.12484</strain>
    </source>
</reference>
<dbReference type="Pfam" id="PF13558">
    <property type="entry name" value="SbcC_Walker_B"/>
    <property type="match status" value="1"/>
</dbReference>
<dbReference type="AlphaFoldDB" id="A0A2T0VK54"/>
<keyword evidence="7" id="KW-0269">Exonuclease</keyword>
<feature type="coiled-coil region" evidence="4">
    <location>
        <begin position="378"/>
        <end position="405"/>
    </location>
</feature>
<evidence type="ECO:0000313" key="7">
    <source>
        <dbReference type="EMBL" id="PRY70607.1"/>
    </source>
</evidence>
<evidence type="ECO:0000259" key="6">
    <source>
        <dbReference type="Pfam" id="PF13476"/>
    </source>
</evidence>
<dbReference type="InterPro" id="IPR027417">
    <property type="entry name" value="P-loop_NTPase"/>
</dbReference>
<dbReference type="SUPFAM" id="SSF52540">
    <property type="entry name" value="P-loop containing nucleoside triphosphate hydrolases"/>
    <property type="match status" value="1"/>
</dbReference>
<dbReference type="OrthoDB" id="9795626at2"/>
<accession>A0A2T0VK54</accession>
<name>A0A2T0VK54_9MICO</name>
<dbReference type="Proteomes" id="UP000237983">
    <property type="component" value="Unassembled WGS sequence"/>
</dbReference>
<comment type="caution">
    <text evidence="7">The sequence shown here is derived from an EMBL/GenBank/DDBJ whole genome shotgun (WGS) entry which is preliminary data.</text>
</comment>
<dbReference type="Pfam" id="PF13476">
    <property type="entry name" value="AAA_23"/>
    <property type="match status" value="1"/>
</dbReference>
<evidence type="ECO:0000256" key="2">
    <source>
        <dbReference type="ARBA" id="ARBA00011322"/>
    </source>
</evidence>
<keyword evidence="7" id="KW-0378">Hydrolase</keyword>
<dbReference type="InterPro" id="IPR038729">
    <property type="entry name" value="Rad50/SbcC_AAA"/>
</dbReference>
<evidence type="ECO:0000313" key="8">
    <source>
        <dbReference type="Proteomes" id="UP000237983"/>
    </source>
</evidence>
<dbReference type="Gene3D" id="3.40.50.300">
    <property type="entry name" value="P-loop containing nucleotide triphosphate hydrolases"/>
    <property type="match status" value="2"/>
</dbReference>
<evidence type="ECO:0000256" key="3">
    <source>
        <dbReference type="ARBA" id="ARBA00013368"/>
    </source>
</evidence>
<comment type="subunit">
    <text evidence="2">Heterodimer of SbcC and SbcD.</text>
</comment>
<dbReference type="PANTHER" id="PTHR32114">
    <property type="entry name" value="ABC TRANSPORTER ABCH.3"/>
    <property type="match status" value="1"/>
</dbReference>
<keyword evidence="7" id="KW-0540">Nuclease</keyword>
<keyword evidence="8" id="KW-1185">Reference proteome</keyword>
<protein>
    <recommendedName>
        <fullName evidence="3">Nuclease SbcCD subunit C</fullName>
    </recommendedName>
</protein>
<gene>
    <name evidence="7" type="ORF">B0I08_101744</name>
</gene>
<dbReference type="EMBL" id="PVTL01000001">
    <property type="protein sequence ID" value="PRY70607.1"/>
    <property type="molecule type" value="Genomic_DNA"/>
</dbReference>
<dbReference type="GO" id="GO:0016887">
    <property type="term" value="F:ATP hydrolysis activity"/>
    <property type="evidence" value="ECO:0007669"/>
    <property type="project" value="InterPro"/>
</dbReference>
<dbReference type="RefSeq" id="WP_106209843.1">
    <property type="nucleotide sequence ID" value="NZ_PVTL01000001.1"/>
</dbReference>
<feature type="region of interest" description="Disordered" evidence="5">
    <location>
        <begin position="334"/>
        <end position="369"/>
    </location>
</feature>
<feature type="compositionally biased region" description="Basic and acidic residues" evidence="5">
    <location>
        <begin position="336"/>
        <end position="369"/>
    </location>
</feature>
<evidence type="ECO:0000256" key="5">
    <source>
        <dbReference type="SAM" id="MobiDB-lite"/>
    </source>
</evidence>
<feature type="coiled-coil region" evidence="4">
    <location>
        <begin position="611"/>
        <end position="638"/>
    </location>
</feature>
<sequence>MRIRRLTLAGFGPYKNEQSVDFDRFRDDGIFLITGKTGAGKSSILDAICYALYAGVPRYEGTQQQLRSDHCDSADPSFVELEFTVNGIDYRVHRTPEFERPKQRGTGTTKQAATAELSERVGDTWVGRSARAVDVARDLDRILGLSKDQFLQVILLAQNRFQKFLKANNEERQGVLRSLFGTERFEQLEDSVAEMRKALDAELAGALALIQLHAQQAAALLRLDETPTNPPSEWFRETLGALVAERDEARLAALSANAAVASAEEVYRALAELARMQKRRDGATATLATLADRQAQTDTDRLVVDAARRAAVVWPHLALKREADDTARVARTTEATARERYLRAPHPDHPADRSAGNADDHPADRSADHAADHLAEPVATLEVTIDELTRELGVLEQARAEEAELPALAAATGAALRAAERVETEFAEASTLLEELPGQIDAVNDELSEVRITASRQGESALALERAQRRLEAARLADTLAHSLRTAEANERECSAAHLDGARALDELLDRRLTGHAAELATALVDGEPCLVCGSHVHPAPSTHTSTPVSEGDILSARTALATLRSAMDSAHAATQTVATHRADAQARADDTSVGDCEQQLRSATAVVASVAAAGQRQAQLEAQLLTLRAELAAARESVEARASSRSAAARHLAEAQAAERAVTERVAQHRRGSATVAERMAPLRRRLDAARALLDARAQTSAREATLAHAAAVLATQLAEHAFSHDDQVVSARLPASEMARREQQIRDHEQASAAARATLAEAALVELPAEPVQVEVAADALAAARLRRDDALATQNSLDERCIHLQRIVTEALAQQAGSAKLRHEGQQLRELSSALQGQEPNTKRMRLETYVLAAQLEEIVAAANARLRTMTSGRFTLEHDDSLQYRKTQSGLGLRILDEHTGRSRATHSLSGGETFLASLALALGLAEVVTNQAGGITLDTLFIDEGFGSLDHDTLEIAMGTLDGLRAGGRTIGLISHVDTMKEQIPAKLQIRVTDRGDSEIEEQYSLE</sequence>
<dbReference type="GO" id="GO:0006302">
    <property type="term" value="P:double-strand break repair"/>
    <property type="evidence" value="ECO:0007669"/>
    <property type="project" value="InterPro"/>
</dbReference>
<organism evidence="7 8">
    <name type="scientific">Glaciihabitans tibetensis</name>
    <dbReference type="NCBI Taxonomy" id="1266600"/>
    <lineage>
        <taxon>Bacteria</taxon>
        <taxon>Bacillati</taxon>
        <taxon>Actinomycetota</taxon>
        <taxon>Actinomycetes</taxon>
        <taxon>Micrococcales</taxon>
        <taxon>Microbacteriaceae</taxon>
        <taxon>Glaciihabitans</taxon>
    </lineage>
</organism>
<comment type="similarity">
    <text evidence="1">Belongs to the SMC family. SbcC subfamily.</text>
</comment>